<accession>Q222Z8</accession>
<dbReference type="RefSeq" id="WP_011462478.1">
    <property type="nucleotide sequence ID" value="NC_007908.1"/>
</dbReference>
<dbReference type="eggNOG" id="COG3624">
    <property type="taxonomic scope" value="Bacteria"/>
</dbReference>
<proteinExistence type="predicted"/>
<dbReference type="KEGG" id="rfr:Rfer_0145"/>
<dbReference type="GO" id="GO:0015716">
    <property type="term" value="P:organic phosphonate transport"/>
    <property type="evidence" value="ECO:0007669"/>
    <property type="project" value="InterPro"/>
</dbReference>
<dbReference type="AlphaFoldDB" id="Q222Z8"/>
<dbReference type="OrthoDB" id="530475at2"/>
<dbReference type="NCBIfam" id="TIGR03293">
    <property type="entry name" value="PhnG_redo"/>
    <property type="match status" value="1"/>
</dbReference>
<reference evidence="2" key="1">
    <citation type="submission" date="2006-02" db="EMBL/GenBank/DDBJ databases">
        <title>Complete sequence of chromosome of Rhodoferax ferrireducens DSM 15236.</title>
        <authorList>
            <person name="Copeland A."/>
            <person name="Lucas S."/>
            <person name="Lapidus A."/>
            <person name="Barry K."/>
            <person name="Detter J.C."/>
            <person name="Glavina del Rio T."/>
            <person name="Hammon N."/>
            <person name="Israni S."/>
            <person name="Pitluck S."/>
            <person name="Brettin T."/>
            <person name="Bruce D."/>
            <person name="Han C."/>
            <person name="Tapia R."/>
            <person name="Gilna P."/>
            <person name="Kiss H."/>
            <person name="Schmutz J."/>
            <person name="Larimer F."/>
            <person name="Land M."/>
            <person name="Kyrpides N."/>
            <person name="Ivanova N."/>
            <person name="Richardson P."/>
        </authorList>
    </citation>
    <scope>NUCLEOTIDE SEQUENCE [LARGE SCALE GENOMIC DNA]</scope>
    <source>
        <strain evidence="2">ATCC BAA-621 / DSM 15236 / T118</strain>
    </source>
</reference>
<dbReference type="HOGENOM" id="CLU_109242_0_0_4"/>
<dbReference type="STRING" id="338969.Rfer_0145"/>
<protein>
    <submittedName>
        <fullName evidence="1">Phosphonate metabolism PhnG</fullName>
    </submittedName>
</protein>
<organism evidence="1 2">
    <name type="scientific">Albidiferax ferrireducens (strain ATCC BAA-621 / DSM 15236 / T118)</name>
    <name type="common">Rhodoferax ferrireducens</name>
    <dbReference type="NCBI Taxonomy" id="338969"/>
    <lineage>
        <taxon>Bacteria</taxon>
        <taxon>Pseudomonadati</taxon>
        <taxon>Pseudomonadota</taxon>
        <taxon>Betaproteobacteria</taxon>
        <taxon>Burkholderiales</taxon>
        <taxon>Comamonadaceae</taxon>
        <taxon>Rhodoferax</taxon>
    </lineage>
</organism>
<gene>
    <name evidence="1" type="ordered locus">Rfer_0145</name>
</gene>
<dbReference type="Proteomes" id="UP000008332">
    <property type="component" value="Chromosome"/>
</dbReference>
<dbReference type="Pfam" id="PF06754">
    <property type="entry name" value="PhnG"/>
    <property type="match status" value="1"/>
</dbReference>
<evidence type="ECO:0000313" key="1">
    <source>
        <dbReference type="EMBL" id="ABD67905.1"/>
    </source>
</evidence>
<evidence type="ECO:0000313" key="2">
    <source>
        <dbReference type="Proteomes" id="UP000008332"/>
    </source>
</evidence>
<dbReference type="EMBL" id="CP000267">
    <property type="protein sequence ID" value="ABD67905.1"/>
    <property type="molecule type" value="Genomic_DNA"/>
</dbReference>
<sequence length="154" mass="16604">MTSNILTSDYPTRLAWLAVLARATLTQLEDMLPAAGELPELKPVRAPEIGMVMLRGRVGGTGNPFNLGEASVVRCAVRLGNGPLGVSYALGRDKRRAELAALFDALLQDPQHHDDLQRDLIAPLALGQAQARAQKQRDGAGSKVEFFTFVRGEA</sequence>
<name>Q222Z8_ALBFT</name>
<dbReference type="InterPro" id="IPR009609">
    <property type="entry name" value="Phosphonate_metab_PhnG"/>
</dbReference>
<dbReference type="GO" id="GO:0019634">
    <property type="term" value="P:organic phosphonate metabolic process"/>
    <property type="evidence" value="ECO:0007669"/>
    <property type="project" value="InterPro"/>
</dbReference>
<keyword evidence="2" id="KW-1185">Reference proteome</keyword>